<dbReference type="PROSITE" id="PS00636">
    <property type="entry name" value="DNAJ_1"/>
    <property type="match status" value="1"/>
</dbReference>
<comment type="function">
    <text evidence="13">Participates actively in the response to hyperosmotic and heat shock by preventing the aggregation of stress-denatured proteins and by disaggregating proteins, also in an autonomous, DnaK-independent fashion. Unfolded proteins bind initially to DnaJ; upon interaction with the DnaJ-bound protein, DnaK hydrolyzes its bound ATP, resulting in the formation of a stable complex. GrpE releases ADP from DnaK; ATP binding to DnaK triggers the release of the substrate protein, thus completing the reaction cycle. Several rounds of ATP-dependent interactions between DnaJ, DnaK and GrpE are required for fully efficient folding. Also involved, together with DnaK and GrpE, in the DNA replication of plasmids through activation of initiation proteins.</text>
</comment>
<dbReference type="CDD" id="cd10747">
    <property type="entry name" value="DnaJ_C"/>
    <property type="match status" value="1"/>
</dbReference>
<dbReference type="SUPFAM" id="SSF49493">
    <property type="entry name" value="HSP40/DnaJ peptide-binding domain"/>
    <property type="match status" value="2"/>
</dbReference>
<dbReference type="GO" id="GO:0042026">
    <property type="term" value="P:protein refolding"/>
    <property type="evidence" value="ECO:0007669"/>
    <property type="project" value="TreeGrafter"/>
</dbReference>
<feature type="binding site" evidence="13">
    <location>
        <position position="145"/>
    </location>
    <ligand>
        <name>Zn(2+)</name>
        <dbReference type="ChEBI" id="CHEBI:29105"/>
        <label>1</label>
    </ligand>
</feature>
<dbReference type="OrthoDB" id="9779889at2"/>
<evidence type="ECO:0000256" key="6">
    <source>
        <dbReference type="ARBA" id="ARBA00022737"/>
    </source>
</evidence>
<dbReference type="InterPro" id="IPR012724">
    <property type="entry name" value="DnaJ"/>
</dbReference>
<comment type="subunit">
    <text evidence="2 13">Homodimer.</text>
</comment>
<dbReference type="Pfam" id="PF00226">
    <property type="entry name" value="DnaJ"/>
    <property type="match status" value="1"/>
</dbReference>
<dbReference type="InterPro" id="IPR001623">
    <property type="entry name" value="DnaJ_domain"/>
</dbReference>
<dbReference type="GO" id="GO:0005524">
    <property type="term" value="F:ATP binding"/>
    <property type="evidence" value="ECO:0007669"/>
    <property type="project" value="InterPro"/>
</dbReference>
<dbReference type="GO" id="GO:0005737">
    <property type="term" value="C:cytoplasm"/>
    <property type="evidence" value="ECO:0007669"/>
    <property type="project" value="UniProtKB-SubCell"/>
</dbReference>
<dbReference type="GO" id="GO:0006260">
    <property type="term" value="P:DNA replication"/>
    <property type="evidence" value="ECO:0007669"/>
    <property type="project" value="UniProtKB-KW"/>
</dbReference>
<keyword evidence="8 13" id="KW-0862">Zinc</keyword>
<dbReference type="Proteomes" id="UP000292639">
    <property type="component" value="Unassembled WGS sequence"/>
</dbReference>
<evidence type="ECO:0000256" key="3">
    <source>
        <dbReference type="ARBA" id="ARBA00022490"/>
    </source>
</evidence>
<protein>
    <recommendedName>
        <fullName evidence="12 13">Chaperone protein DnaJ</fullName>
    </recommendedName>
</protein>
<evidence type="ECO:0000313" key="17">
    <source>
        <dbReference type="EMBL" id="TBU92838.1"/>
    </source>
</evidence>
<dbReference type="NCBIfam" id="NF008035">
    <property type="entry name" value="PRK10767.1"/>
    <property type="match status" value="1"/>
</dbReference>
<dbReference type="InterPro" id="IPR008971">
    <property type="entry name" value="HSP40/DnaJ_pept-bd"/>
</dbReference>
<keyword evidence="5 13" id="KW-0479">Metal-binding</keyword>
<dbReference type="EMBL" id="QJUP01000022">
    <property type="protein sequence ID" value="TBU92838.1"/>
    <property type="molecule type" value="Genomic_DNA"/>
</dbReference>
<keyword evidence="10 13" id="KW-0143">Chaperone</keyword>
<dbReference type="HAMAP" id="MF_01152">
    <property type="entry name" value="DnaJ"/>
    <property type="match status" value="1"/>
</dbReference>
<evidence type="ECO:0000256" key="14">
    <source>
        <dbReference type="PROSITE-ProRule" id="PRU00546"/>
    </source>
</evidence>
<organism evidence="17 18">
    <name type="scientific">Stutzerimonas kirkiae</name>
    <dbReference type="NCBI Taxonomy" id="2211392"/>
    <lineage>
        <taxon>Bacteria</taxon>
        <taxon>Pseudomonadati</taxon>
        <taxon>Pseudomonadota</taxon>
        <taxon>Gammaproteobacteria</taxon>
        <taxon>Pseudomonadales</taxon>
        <taxon>Pseudomonadaceae</taxon>
        <taxon>Stutzerimonas</taxon>
    </lineage>
</organism>
<feature type="repeat" description="CXXCXGXG motif" evidence="13">
    <location>
        <begin position="184"/>
        <end position="191"/>
    </location>
</feature>
<dbReference type="PANTHER" id="PTHR43096:SF48">
    <property type="entry name" value="CHAPERONE PROTEIN DNAJ"/>
    <property type="match status" value="1"/>
</dbReference>
<feature type="repeat" description="CXXCXGXG motif" evidence="13">
    <location>
        <begin position="162"/>
        <end position="169"/>
    </location>
</feature>
<evidence type="ECO:0000256" key="9">
    <source>
        <dbReference type="ARBA" id="ARBA00023016"/>
    </source>
</evidence>
<comment type="subcellular location">
    <subcellularLocation>
        <location evidence="1 13">Cytoplasm</location>
    </subcellularLocation>
</comment>
<evidence type="ECO:0000256" key="12">
    <source>
        <dbReference type="ARBA" id="ARBA00067609"/>
    </source>
</evidence>
<dbReference type="InterPro" id="IPR002939">
    <property type="entry name" value="DnaJ_C"/>
</dbReference>
<dbReference type="Gene3D" id="2.60.260.20">
    <property type="entry name" value="Urease metallochaperone UreE, N-terminal domain"/>
    <property type="match status" value="2"/>
</dbReference>
<gene>
    <name evidence="13 17" type="primary">dnaJ</name>
    <name evidence="17" type="ORF">DNJ96_14610</name>
</gene>
<dbReference type="InterPro" id="IPR018253">
    <property type="entry name" value="DnaJ_domain_CS"/>
</dbReference>
<feature type="binding site" evidence="13">
    <location>
        <position position="165"/>
    </location>
    <ligand>
        <name>Zn(2+)</name>
        <dbReference type="ChEBI" id="CHEBI:29105"/>
        <label>2</label>
    </ligand>
</feature>
<dbReference type="CDD" id="cd06257">
    <property type="entry name" value="DnaJ"/>
    <property type="match status" value="1"/>
</dbReference>
<dbReference type="GO" id="GO:0031072">
    <property type="term" value="F:heat shock protein binding"/>
    <property type="evidence" value="ECO:0007669"/>
    <property type="project" value="InterPro"/>
</dbReference>
<dbReference type="InterPro" id="IPR001305">
    <property type="entry name" value="HSP_DnaJ_Cys-rich_dom"/>
</dbReference>
<dbReference type="InterPro" id="IPR036869">
    <property type="entry name" value="J_dom_sf"/>
</dbReference>
<dbReference type="AlphaFoldDB" id="A0A4Q9R1I2"/>
<feature type="domain" description="CR-type" evidence="16">
    <location>
        <begin position="132"/>
        <end position="210"/>
    </location>
</feature>
<feature type="domain" description="J" evidence="15">
    <location>
        <begin position="5"/>
        <end position="70"/>
    </location>
</feature>
<feature type="binding site" evidence="13">
    <location>
        <position position="187"/>
    </location>
    <ligand>
        <name>Zn(2+)</name>
        <dbReference type="ChEBI" id="CHEBI:29105"/>
        <label>2</label>
    </ligand>
</feature>
<dbReference type="CDD" id="cd10719">
    <property type="entry name" value="DnaJ_zf"/>
    <property type="match status" value="1"/>
</dbReference>
<dbReference type="SUPFAM" id="SSF57938">
    <property type="entry name" value="DnaJ/Hsp40 cysteine-rich domain"/>
    <property type="match status" value="1"/>
</dbReference>
<dbReference type="NCBIfam" id="TIGR02349">
    <property type="entry name" value="DnaJ_bact"/>
    <property type="match status" value="1"/>
</dbReference>
<dbReference type="FunFam" id="2.10.230.10:FF:000002">
    <property type="entry name" value="Molecular chaperone DnaJ"/>
    <property type="match status" value="1"/>
</dbReference>
<feature type="binding site" evidence="13">
    <location>
        <position position="184"/>
    </location>
    <ligand>
        <name>Zn(2+)</name>
        <dbReference type="ChEBI" id="CHEBI:29105"/>
        <label>2</label>
    </ligand>
</feature>
<comment type="cofactor">
    <cofactor evidence="13">
        <name>Zn(2+)</name>
        <dbReference type="ChEBI" id="CHEBI:29105"/>
    </cofactor>
    <text evidence="13">Binds 2 Zn(2+) ions per monomer.</text>
</comment>
<feature type="repeat" description="CXXCXGXG motif" evidence="13">
    <location>
        <begin position="145"/>
        <end position="152"/>
    </location>
</feature>
<keyword evidence="3 13" id="KW-0963">Cytoplasm</keyword>
<reference evidence="17 18" key="1">
    <citation type="submission" date="2018-06" db="EMBL/GenBank/DDBJ databases">
        <title>Three novel Pseudomonas species isolated from symptomatic oak.</title>
        <authorList>
            <person name="Bueno-Gonzalez V."/>
            <person name="Brady C."/>
        </authorList>
    </citation>
    <scope>NUCLEOTIDE SEQUENCE [LARGE SCALE GENOMIC DNA]</scope>
    <source>
        <strain evidence="17 18">P17C</strain>
    </source>
</reference>
<dbReference type="Gene3D" id="2.10.230.10">
    <property type="entry name" value="Heat shock protein DnaJ, cysteine-rich domain"/>
    <property type="match status" value="1"/>
</dbReference>
<dbReference type="Pfam" id="PF01556">
    <property type="entry name" value="DnaJ_C"/>
    <property type="match status" value="1"/>
</dbReference>
<dbReference type="SUPFAM" id="SSF46565">
    <property type="entry name" value="Chaperone J-domain"/>
    <property type="match status" value="1"/>
</dbReference>
<comment type="similarity">
    <text evidence="11 13">Belongs to the DnaJ family.</text>
</comment>
<evidence type="ECO:0000256" key="1">
    <source>
        <dbReference type="ARBA" id="ARBA00004496"/>
    </source>
</evidence>
<evidence type="ECO:0000259" key="15">
    <source>
        <dbReference type="PROSITE" id="PS50076"/>
    </source>
</evidence>
<feature type="zinc finger region" description="CR-type" evidence="14">
    <location>
        <begin position="132"/>
        <end position="210"/>
    </location>
</feature>
<feature type="binding site" evidence="13">
    <location>
        <position position="162"/>
    </location>
    <ligand>
        <name>Zn(2+)</name>
        <dbReference type="ChEBI" id="CHEBI:29105"/>
        <label>2</label>
    </ligand>
</feature>
<dbReference type="GO" id="GO:0051082">
    <property type="term" value="F:unfolded protein binding"/>
    <property type="evidence" value="ECO:0007669"/>
    <property type="project" value="UniProtKB-UniRule"/>
</dbReference>
<evidence type="ECO:0000313" key="18">
    <source>
        <dbReference type="Proteomes" id="UP000292639"/>
    </source>
</evidence>
<dbReference type="FunFam" id="1.10.287.110:FF:000051">
    <property type="entry name" value="Molecular chaperone DnaJ"/>
    <property type="match status" value="1"/>
</dbReference>
<dbReference type="GO" id="GO:0008270">
    <property type="term" value="F:zinc ion binding"/>
    <property type="evidence" value="ECO:0007669"/>
    <property type="project" value="UniProtKB-UniRule"/>
</dbReference>
<dbReference type="PRINTS" id="PR00625">
    <property type="entry name" value="JDOMAIN"/>
</dbReference>
<dbReference type="PROSITE" id="PS51188">
    <property type="entry name" value="ZF_CR"/>
    <property type="match status" value="1"/>
</dbReference>
<comment type="caution">
    <text evidence="17">The sequence shown here is derived from an EMBL/GenBank/DDBJ whole genome shotgun (WGS) entry which is preliminary data.</text>
</comment>
<dbReference type="Pfam" id="PF00684">
    <property type="entry name" value="DnaJ_CXXCXGXG"/>
    <property type="match status" value="1"/>
</dbReference>
<proteinExistence type="inferred from homology"/>
<dbReference type="GO" id="GO:0009408">
    <property type="term" value="P:response to heat"/>
    <property type="evidence" value="ECO:0007669"/>
    <property type="project" value="InterPro"/>
</dbReference>
<feature type="repeat" description="CXXCXGXG motif" evidence="13">
    <location>
        <begin position="198"/>
        <end position="205"/>
    </location>
</feature>
<dbReference type="FunFam" id="2.60.260.20:FF:000004">
    <property type="entry name" value="Molecular chaperone DnaJ"/>
    <property type="match status" value="1"/>
</dbReference>
<feature type="binding site" evidence="13">
    <location>
        <position position="198"/>
    </location>
    <ligand>
        <name>Zn(2+)</name>
        <dbReference type="ChEBI" id="CHEBI:29105"/>
        <label>1</label>
    </ligand>
</feature>
<evidence type="ECO:0000259" key="16">
    <source>
        <dbReference type="PROSITE" id="PS51188"/>
    </source>
</evidence>
<evidence type="ECO:0000256" key="5">
    <source>
        <dbReference type="ARBA" id="ARBA00022723"/>
    </source>
</evidence>
<accession>A0A4Q9R1I2</accession>
<evidence type="ECO:0000256" key="8">
    <source>
        <dbReference type="ARBA" id="ARBA00022833"/>
    </source>
</evidence>
<keyword evidence="9 13" id="KW-0346">Stress response</keyword>
<evidence type="ECO:0000256" key="2">
    <source>
        <dbReference type="ARBA" id="ARBA00011738"/>
    </source>
</evidence>
<evidence type="ECO:0000256" key="4">
    <source>
        <dbReference type="ARBA" id="ARBA00022705"/>
    </source>
</evidence>
<keyword evidence="18" id="KW-1185">Reference proteome</keyword>
<dbReference type="RefSeq" id="WP_131185072.1">
    <property type="nucleotide sequence ID" value="NZ_QJUO01000021.1"/>
</dbReference>
<keyword evidence="7 13" id="KW-0863">Zinc-finger</keyword>
<evidence type="ECO:0000256" key="7">
    <source>
        <dbReference type="ARBA" id="ARBA00022771"/>
    </source>
</evidence>
<evidence type="ECO:0000256" key="10">
    <source>
        <dbReference type="ARBA" id="ARBA00023186"/>
    </source>
</evidence>
<keyword evidence="6 13" id="KW-0677">Repeat</keyword>
<name>A0A4Q9R1I2_9GAMM</name>
<sequence length="373" mass="40195">MAKRDYYEVLGVERGASEAELKKAYRRLAMKYHPDRNPDDKDAEEKFKEANEAYEVLADASKRAAYDQYGHAGVDPQMGGGAGHGGANFSDIFGDVFSDFFGGQRGGQRGGPQRGSDLRYTLELDLEEAVRGTTVTIRVPTLVNCKTCDGSGAKKGTSPVTCTTCNGIGQVRMQQGFFSVQQTCPRCHGTGKMITDPCGSCHGHGRVEEQKTLSVKVPAGVDTGDRIRLSGEGEAGSLGGPAGDLYVVVSVREHAIFQRDGKHLYCEVPISFADAALGGELEVPTLDGRVKLKIPEGTQTGKLFRLRGKGVAPVRGGGAGDLMCRVAVETPVNLNKRQRELLEEFRKTLDGDDSHSPKASGWFEGVKRFFGDV</sequence>
<evidence type="ECO:0000256" key="11">
    <source>
        <dbReference type="ARBA" id="ARBA00061004"/>
    </source>
</evidence>
<dbReference type="SMART" id="SM00271">
    <property type="entry name" value="DnaJ"/>
    <property type="match status" value="1"/>
</dbReference>
<dbReference type="PANTHER" id="PTHR43096">
    <property type="entry name" value="DNAJ HOMOLOG 1, MITOCHONDRIAL-RELATED"/>
    <property type="match status" value="1"/>
</dbReference>
<dbReference type="InterPro" id="IPR036410">
    <property type="entry name" value="HSP_DnaJ_Cys-rich_dom_sf"/>
</dbReference>
<feature type="binding site" evidence="13">
    <location>
        <position position="201"/>
    </location>
    <ligand>
        <name>Zn(2+)</name>
        <dbReference type="ChEBI" id="CHEBI:29105"/>
        <label>1</label>
    </ligand>
</feature>
<comment type="domain">
    <text evidence="13">The J domain is necessary and sufficient to stimulate DnaK ATPase activity. Zinc center 1 plays an important role in the autonomous, DnaK-independent chaperone activity of DnaJ. Zinc center 2 is essential for interaction with DnaK and for DnaJ activity.</text>
</comment>
<keyword evidence="4 13" id="KW-0235">DNA replication</keyword>
<feature type="binding site" evidence="13">
    <location>
        <position position="148"/>
    </location>
    <ligand>
        <name>Zn(2+)</name>
        <dbReference type="ChEBI" id="CHEBI:29105"/>
        <label>1</label>
    </ligand>
</feature>
<evidence type="ECO:0000256" key="13">
    <source>
        <dbReference type="HAMAP-Rule" id="MF_01152"/>
    </source>
</evidence>
<dbReference type="PROSITE" id="PS50076">
    <property type="entry name" value="DNAJ_2"/>
    <property type="match status" value="1"/>
</dbReference>
<dbReference type="Gene3D" id="1.10.287.110">
    <property type="entry name" value="DnaJ domain"/>
    <property type="match status" value="1"/>
</dbReference>